<reference evidence="3" key="1">
    <citation type="submission" date="2017-01" db="EMBL/GenBank/DDBJ databases">
        <authorList>
            <person name="Varghese N."/>
            <person name="Submissions S."/>
        </authorList>
    </citation>
    <scope>NUCLEOTIDE SEQUENCE [LARGE SCALE GENOMIC DNA]</scope>
    <source>
        <strain evidence="3">CGMCC 1.7737</strain>
    </source>
</reference>
<dbReference type="EMBL" id="FTNO01000003">
    <property type="protein sequence ID" value="SIR65323.1"/>
    <property type="molecule type" value="Genomic_DNA"/>
</dbReference>
<dbReference type="OrthoDB" id="351103at2157"/>
<proteinExistence type="predicted"/>
<keyword evidence="1" id="KW-1133">Transmembrane helix</keyword>
<dbReference type="RefSeq" id="WP_076431095.1">
    <property type="nucleotide sequence ID" value="NZ_FTNO01000003.1"/>
</dbReference>
<keyword evidence="1" id="KW-0812">Transmembrane</keyword>
<keyword evidence="1" id="KW-0472">Membrane</keyword>
<protein>
    <submittedName>
        <fullName evidence="2">Uncharacterized protein</fullName>
    </submittedName>
</protein>
<feature type="transmembrane region" description="Helical" evidence="1">
    <location>
        <begin position="39"/>
        <end position="59"/>
    </location>
</feature>
<accession>A0A1N7CP15</accession>
<name>A0A1N7CP15_9EURY</name>
<evidence type="ECO:0000256" key="1">
    <source>
        <dbReference type="SAM" id="Phobius"/>
    </source>
</evidence>
<organism evidence="2 3">
    <name type="scientific">Haladaptatus litoreus</name>
    <dbReference type="NCBI Taxonomy" id="553468"/>
    <lineage>
        <taxon>Archaea</taxon>
        <taxon>Methanobacteriati</taxon>
        <taxon>Methanobacteriota</taxon>
        <taxon>Stenosarchaea group</taxon>
        <taxon>Halobacteria</taxon>
        <taxon>Halobacteriales</taxon>
        <taxon>Haladaptataceae</taxon>
        <taxon>Haladaptatus</taxon>
    </lineage>
</organism>
<sequence>MRRNVLSILFALNATLLVLLIVSFPFVRAGTSEYAILQVSLVLIILTFVGIVIAARRGWSMYEP</sequence>
<gene>
    <name evidence="2" type="ORF">SAMN05421858_3141</name>
</gene>
<dbReference type="AlphaFoldDB" id="A0A1N7CP15"/>
<dbReference type="Proteomes" id="UP000186914">
    <property type="component" value="Unassembled WGS sequence"/>
</dbReference>
<evidence type="ECO:0000313" key="2">
    <source>
        <dbReference type="EMBL" id="SIR65323.1"/>
    </source>
</evidence>
<evidence type="ECO:0000313" key="3">
    <source>
        <dbReference type="Proteomes" id="UP000186914"/>
    </source>
</evidence>
<keyword evidence="3" id="KW-1185">Reference proteome</keyword>